<dbReference type="FunFam" id="3.40.50.300:FF:000082">
    <property type="entry name" value="ISWI chromatin remodeling complex ATPase ISW1"/>
    <property type="match status" value="1"/>
</dbReference>
<accession>A0ABD3MQY5</accession>
<evidence type="ECO:0000256" key="9">
    <source>
        <dbReference type="SAM" id="Coils"/>
    </source>
</evidence>
<dbReference type="PANTHER" id="PTHR45623">
    <property type="entry name" value="CHROMODOMAIN-HELICASE-DNA-BINDING PROTEIN 3-RELATED-RELATED"/>
    <property type="match status" value="1"/>
</dbReference>
<dbReference type="PROSITE" id="PS51192">
    <property type="entry name" value="HELICASE_ATP_BIND_1"/>
    <property type="match status" value="1"/>
</dbReference>
<feature type="coiled-coil region" evidence="9">
    <location>
        <begin position="849"/>
        <end position="876"/>
    </location>
</feature>
<dbReference type="Pfam" id="PF00176">
    <property type="entry name" value="SNF2-rel_dom"/>
    <property type="match status" value="1"/>
</dbReference>
<dbReference type="FunFam" id="3.40.50.10810:FF:000015">
    <property type="entry name" value="lymphoid-specific helicase isoform X1"/>
    <property type="match status" value="1"/>
</dbReference>
<keyword evidence="8" id="KW-0539">Nucleus</keyword>
<dbReference type="GO" id="GO:0004386">
    <property type="term" value="F:helicase activity"/>
    <property type="evidence" value="ECO:0007669"/>
    <property type="project" value="UniProtKB-KW"/>
</dbReference>
<comment type="subcellular location">
    <subcellularLocation>
        <location evidence="1">Nucleus</location>
    </subcellularLocation>
</comment>
<dbReference type="SUPFAM" id="SSF101224">
    <property type="entry name" value="HAND domain of the nucleosome remodeling ATPase ISWI"/>
    <property type="match status" value="1"/>
</dbReference>
<keyword evidence="5" id="KW-0347">Helicase</keyword>
<dbReference type="InterPro" id="IPR001650">
    <property type="entry name" value="Helicase_C-like"/>
</dbReference>
<dbReference type="Proteomes" id="UP001530293">
    <property type="component" value="Unassembled WGS sequence"/>
</dbReference>
<feature type="region of interest" description="Disordered" evidence="10">
    <location>
        <begin position="43"/>
        <end position="113"/>
    </location>
</feature>
<dbReference type="CDD" id="cd18793">
    <property type="entry name" value="SF2_C_SNF"/>
    <property type="match status" value="1"/>
</dbReference>
<sequence length="1168" mass="132344">MATIDDDEGKLAVAAAPSLADAGAGAAAAADGDGDVTTTTAAAATNADGVVDNDAEEEVDDDSSDVEIEGMDMSEELGGEGAADSEDGSDDIDNLNLKDDEEHQAEDLQHEAEDLHELEVARKERMDLMAVELKKETGSAKTEGEEGEEKVATIDKFEYLIGQSEVFAHFLAGSVATNSKKKKGASTTSRGKKNRMTEAEEDAQLLKTATSARRTVYLHTQPSNLSEICTMHKYQLEGLNWMIKLHDHGINGILADEMGLGKTLQTISLLAYLREARGVKGPHLVIVPKTVVGNWIKEFHKWCPSIKAVRMGGTHEERVKARAEFLKPDATTGKYKFDALVCSYEAVLKEKGMLGRIPWKYLIIDEAHRIKNENSSLSKAVRLLSTEFRLLITGTPLQNNLHELWALLNFLLPEIFGDSEQFDEWFSMEGKEGQENVIRKLHTVLRPFMLRRVKKDVACALPPKKETKLFIGLTEMQQDWYVRVLRKDAHELNALGGPSASRLQNVLMQLRKVCNHPYLFDGAEKGPPFTDGPHIWENCGKMQLLHKLLPKLKAKGSRVLIFSQMTRVLDILEDYFRLVGHEYCRIDGNTNGELRDSQMEVFNEPGSSKFCFLLSTRAGGLGINLATADIVILYDSDWNPQVDLQAMDRAHRLGQTKPVQVFRFLSEGTVEEKIIERAEKKLFLDAAVIQQGRLAEQNSKLSKTELMQMVKFGADQIISGKQGTYTDEDIDVLIAKGEKKTDEMQASLQKNAQHNLASFTLSGDMDNVKDTFDFAGENYREKRKNASLMIDMGTRERKRAKYDVNEYYKEMMSTGETSGMKAHAADAKAKKKKKGPHMQDFQLYDRERLEELTARERDLAQQKEDYLELIADLRKRMATAPPDAVGRMMDEVSEMEGMLDQFVLTALEQAEKAKLLSQGFADWSRKDFKVFCAALETHGRYAITKIIDDVAQETGKDQDDIKKYYVAFWLHYRRIADWSKIIDKIEKGEKKKHRLNDIRDIIQAKIELHLEWVYSTMYPGVEDGKVPKEILEQHSPWDLLMYSWPKMQFKYSQAQKGFSYQQEEDAFLLTMMHRHGYGAARRIQLEIRRAWQFRFNWFFKSRSPEEIQKRCDVLVRVVEKEVQEYYEKEAAKMEGDQNGKVEIGQMKEAVDDAAECSEAPAVSLADSN</sequence>
<dbReference type="GO" id="GO:0005634">
    <property type="term" value="C:nucleus"/>
    <property type="evidence" value="ECO:0007669"/>
    <property type="project" value="UniProtKB-SubCell"/>
</dbReference>
<dbReference type="SUPFAM" id="SSF52540">
    <property type="entry name" value="P-loop containing nucleoside triphosphate hydrolases"/>
    <property type="match status" value="2"/>
</dbReference>
<dbReference type="SUPFAM" id="SSF46689">
    <property type="entry name" value="Homeodomain-like"/>
    <property type="match status" value="1"/>
</dbReference>
<evidence type="ECO:0000256" key="2">
    <source>
        <dbReference type="ARBA" id="ARBA00009687"/>
    </source>
</evidence>
<evidence type="ECO:0000313" key="14">
    <source>
        <dbReference type="Proteomes" id="UP001530293"/>
    </source>
</evidence>
<evidence type="ECO:0000313" key="13">
    <source>
        <dbReference type="EMBL" id="KAL3766426.1"/>
    </source>
</evidence>
<dbReference type="PANTHER" id="PTHR45623:SF49">
    <property type="entry name" value="SWI_SNF-RELATED MATRIX-ASSOCIATED ACTIN-DEPENDENT REGULATOR OF CHROMATIN SUBFAMILY A MEMBER 5"/>
    <property type="match status" value="1"/>
</dbReference>
<feature type="compositionally biased region" description="Acidic residues" evidence="10">
    <location>
        <begin position="51"/>
        <end position="93"/>
    </location>
</feature>
<evidence type="ECO:0000256" key="8">
    <source>
        <dbReference type="ARBA" id="ARBA00023242"/>
    </source>
</evidence>
<dbReference type="Pfam" id="PF00271">
    <property type="entry name" value="Helicase_C"/>
    <property type="match status" value="1"/>
</dbReference>
<dbReference type="AlphaFoldDB" id="A0ABD3MQY5"/>
<dbReference type="SMART" id="SM00490">
    <property type="entry name" value="HELICc"/>
    <property type="match status" value="1"/>
</dbReference>
<feature type="region of interest" description="Disordered" evidence="10">
    <location>
        <begin position="178"/>
        <end position="201"/>
    </location>
</feature>
<keyword evidence="14" id="KW-1185">Reference proteome</keyword>
<dbReference type="InterPro" id="IPR009057">
    <property type="entry name" value="Homeodomain-like_sf"/>
</dbReference>
<dbReference type="Gene3D" id="1.10.1040.30">
    <property type="entry name" value="ISWI, HAND domain"/>
    <property type="match status" value="1"/>
</dbReference>
<comment type="caution">
    <text evidence="13">The sequence shown here is derived from an EMBL/GenBank/DDBJ whole genome shotgun (WGS) entry which is preliminary data.</text>
</comment>
<dbReference type="InterPro" id="IPR049730">
    <property type="entry name" value="SNF2/RAD54-like_C"/>
</dbReference>
<dbReference type="InterPro" id="IPR036306">
    <property type="entry name" value="ISWI_HAND-dom_sf"/>
</dbReference>
<name>A0ABD3MQY5_9STRA</name>
<dbReference type="GO" id="GO:0016787">
    <property type="term" value="F:hydrolase activity"/>
    <property type="evidence" value="ECO:0007669"/>
    <property type="project" value="UniProtKB-KW"/>
</dbReference>
<feature type="compositionally biased region" description="Basic and acidic residues" evidence="10">
    <location>
        <begin position="96"/>
        <end position="113"/>
    </location>
</feature>
<dbReference type="InterPro" id="IPR015195">
    <property type="entry name" value="SLIDE"/>
</dbReference>
<evidence type="ECO:0000259" key="11">
    <source>
        <dbReference type="PROSITE" id="PS51192"/>
    </source>
</evidence>
<protein>
    <submittedName>
        <fullName evidence="13">Uncharacterized protein</fullName>
    </submittedName>
</protein>
<feature type="domain" description="Helicase ATP-binding" evidence="11">
    <location>
        <begin position="243"/>
        <end position="414"/>
    </location>
</feature>
<dbReference type="Gene3D" id="3.40.50.300">
    <property type="entry name" value="P-loop containing nucleotide triphosphate hydrolases"/>
    <property type="match status" value="1"/>
</dbReference>
<dbReference type="Gene3D" id="1.10.10.60">
    <property type="entry name" value="Homeodomain-like"/>
    <property type="match status" value="2"/>
</dbReference>
<dbReference type="InterPro" id="IPR027417">
    <property type="entry name" value="P-loop_NTPase"/>
</dbReference>
<comment type="similarity">
    <text evidence="2">Belongs to the SNF2/RAD54 helicase family. ISWI subfamily.</text>
</comment>
<proteinExistence type="inferred from homology"/>
<dbReference type="GO" id="GO:0005524">
    <property type="term" value="F:ATP binding"/>
    <property type="evidence" value="ECO:0007669"/>
    <property type="project" value="UniProtKB-KW"/>
</dbReference>
<keyword evidence="4" id="KW-0378">Hydrolase</keyword>
<evidence type="ECO:0000256" key="7">
    <source>
        <dbReference type="ARBA" id="ARBA00023054"/>
    </source>
</evidence>
<feature type="compositionally biased region" description="Basic residues" evidence="10">
    <location>
        <begin position="179"/>
        <end position="194"/>
    </location>
</feature>
<evidence type="ECO:0000256" key="3">
    <source>
        <dbReference type="ARBA" id="ARBA00022741"/>
    </source>
</evidence>
<dbReference type="InterPro" id="IPR000330">
    <property type="entry name" value="SNF2_N"/>
</dbReference>
<dbReference type="InterPro" id="IPR015194">
    <property type="entry name" value="ISWI_HAND-dom"/>
</dbReference>
<keyword evidence="6" id="KW-0067">ATP-binding</keyword>
<dbReference type="Gene3D" id="3.40.50.10810">
    <property type="entry name" value="Tandem AAA-ATPase domain"/>
    <property type="match status" value="1"/>
</dbReference>
<dbReference type="EMBL" id="JALLBG020000085">
    <property type="protein sequence ID" value="KAL3766426.1"/>
    <property type="molecule type" value="Genomic_DNA"/>
</dbReference>
<keyword evidence="7 9" id="KW-0175">Coiled coil</keyword>
<evidence type="ECO:0000256" key="5">
    <source>
        <dbReference type="ARBA" id="ARBA00022806"/>
    </source>
</evidence>
<feature type="domain" description="Helicase C-terminal" evidence="12">
    <location>
        <begin position="544"/>
        <end position="695"/>
    </location>
</feature>
<dbReference type="Pfam" id="PF09110">
    <property type="entry name" value="HAND"/>
    <property type="match status" value="1"/>
</dbReference>
<keyword evidence="3" id="KW-0547">Nucleotide-binding</keyword>
<reference evidence="13 14" key="1">
    <citation type="submission" date="2024-10" db="EMBL/GenBank/DDBJ databases">
        <title>Updated reference genomes for cyclostephanoid diatoms.</title>
        <authorList>
            <person name="Roberts W.R."/>
            <person name="Alverson A.J."/>
        </authorList>
    </citation>
    <scope>NUCLEOTIDE SEQUENCE [LARGE SCALE GENOMIC DNA]</scope>
    <source>
        <strain evidence="13 14">AJA232-27</strain>
    </source>
</reference>
<dbReference type="InterPro" id="IPR038718">
    <property type="entry name" value="SNF2-like_sf"/>
</dbReference>
<dbReference type="InterPro" id="IPR014001">
    <property type="entry name" value="Helicase_ATP-bd"/>
</dbReference>
<evidence type="ECO:0000256" key="6">
    <source>
        <dbReference type="ARBA" id="ARBA00022840"/>
    </source>
</evidence>
<gene>
    <name evidence="13" type="ORF">ACHAWU_007461</name>
</gene>
<evidence type="ECO:0000256" key="10">
    <source>
        <dbReference type="SAM" id="MobiDB-lite"/>
    </source>
</evidence>
<dbReference type="Pfam" id="PF09111">
    <property type="entry name" value="SLIDE"/>
    <property type="match status" value="1"/>
</dbReference>
<evidence type="ECO:0000256" key="1">
    <source>
        <dbReference type="ARBA" id="ARBA00004123"/>
    </source>
</evidence>
<evidence type="ECO:0000256" key="4">
    <source>
        <dbReference type="ARBA" id="ARBA00022801"/>
    </source>
</evidence>
<evidence type="ECO:0000259" key="12">
    <source>
        <dbReference type="PROSITE" id="PS51194"/>
    </source>
</evidence>
<organism evidence="13 14">
    <name type="scientific">Discostella pseudostelligera</name>
    <dbReference type="NCBI Taxonomy" id="259834"/>
    <lineage>
        <taxon>Eukaryota</taxon>
        <taxon>Sar</taxon>
        <taxon>Stramenopiles</taxon>
        <taxon>Ochrophyta</taxon>
        <taxon>Bacillariophyta</taxon>
        <taxon>Coscinodiscophyceae</taxon>
        <taxon>Thalassiosirophycidae</taxon>
        <taxon>Stephanodiscales</taxon>
        <taxon>Stephanodiscaceae</taxon>
        <taxon>Discostella</taxon>
    </lineage>
</organism>
<dbReference type="SMART" id="SM00487">
    <property type="entry name" value="DEXDc"/>
    <property type="match status" value="1"/>
</dbReference>
<dbReference type="PROSITE" id="PS51194">
    <property type="entry name" value="HELICASE_CTER"/>
    <property type="match status" value="1"/>
</dbReference>